<evidence type="ECO:0000313" key="4">
    <source>
        <dbReference type="Proteomes" id="UP000800235"/>
    </source>
</evidence>
<keyword evidence="4" id="KW-1185">Reference proteome</keyword>
<dbReference type="PANTHER" id="PTHR46825:SF9">
    <property type="entry name" value="BETA-LACTAMASE-RELATED DOMAIN-CONTAINING PROTEIN"/>
    <property type="match status" value="1"/>
</dbReference>
<sequence>MTSTFLSRADDRKTEQNHTVLAGAGAVTGSVDDYARYLRAMITEHPVLSKELYLQLRTPRAILPSASSSVPLKGPFTYTLGWRLSVYRNEELYAHSGLLDGFSSYMAYIPAKKRGVVVMANSDVGTDRLVAILALELIDHVPRTPEAEKFDWGLRGFEENNRTNTQGDYWHPGYRSLTLTVANPTYNMKGSCTEADKILHAYVDKQWKYCVDLERVYGGHFPARIYPSKSRTVHCFSGGW</sequence>
<evidence type="ECO:0000313" key="3">
    <source>
        <dbReference type="EMBL" id="KAF2432777.1"/>
    </source>
</evidence>
<dbReference type="SUPFAM" id="SSF56601">
    <property type="entry name" value="beta-lactamase/transpeptidase-like"/>
    <property type="match status" value="1"/>
</dbReference>
<comment type="caution">
    <text evidence="3">The sequence shown here is derived from an EMBL/GenBank/DDBJ whole genome shotgun (WGS) entry which is preliminary data.</text>
</comment>
<dbReference type="Pfam" id="PF00144">
    <property type="entry name" value="Beta-lactamase"/>
    <property type="match status" value="1"/>
</dbReference>
<dbReference type="EMBL" id="MU007024">
    <property type="protein sequence ID" value="KAF2432777.1"/>
    <property type="molecule type" value="Genomic_DNA"/>
</dbReference>
<dbReference type="InterPro" id="IPR001466">
    <property type="entry name" value="Beta-lactam-related"/>
</dbReference>
<gene>
    <name evidence="3" type="ORF">EJ08DRAFT_113266</name>
</gene>
<protein>
    <submittedName>
        <fullName evidence="3">Beta-lactamase/transpeptidase-like protein</fullName>
    </submittedName>
</protein>
<evidence type="ECO:0000259" key="2">
    <source>
        <dbReference type="Pfam" id="PF00144"/>
    </source>
</evidence>
<comment type="similarity">
    <text evidence="1">Belongs to the peptidase S12 family.</text>
</comment>
<name>A0A9P4NW28_9PEZI</name>
<evidence type="ECO:0000256" key="1">
    <source>
        <dbReference type="ARBA" id="ARBA00038215"/>
    </source>
</evidence>
<feature type="domain" description="Beta-lactamase-related" evidence="2">
    <location>
        <begin position="10"/>
        <end position="129"/>
    </location>
</feature>
<dbReference type="OrthoDB" id="5946976at2759"/>
<accession>A0A9P4NW28</accession>
<dbReference type="AlphaFoldDB" id="A0A9P4NW28"/>
<dbReference type="Proteomes" id="UP000800235">
    <property type="component" value="Unassembled WGS sequence"/>
</dbReference>
<reference evidence="3" key="1">
    <citation type="journal article" date="2020" name="Stud. Mycol.">
        <title>101 Dothideomycetes genomes: a test case for predicting lifestyles and emergence of pathogens.</title>
        <authorList>
            <person name="Haridas S."/>
            <person name="Albert R."/>
            <person name="Binder M."/>
            <person name="Bloem J."/>
            <person name="Labutti K."/>
            <person name="Salamov A."/>
            <person name="Andreopoulos B."/>
            <person name="Baker S."/>
            <person name="Barry K."/>
            <person name="Bills G."/>
            <person name="Bluhm B."/>
            <person name="Cannon C."/>
            <person name="Castanera R."/>
            <person name="Culley D."/>
            <person name="Daum C."/>
            <person name="Ezra D."/>
            <person name="Gonzalez J."/>
            <person name="Henrissat B."/>
            <person name="Kuo A."/>
            <person name="Liang C."/>
            <person name="Lipzen A."/>
            <person name="Lutzoni F."/>
            <person name="Magnuson J."/>
            <person name="Mondo S."/>
            <person name="Nolan M."/>
            <person name="Ohm R."/>
            <person name="Pangilinan J."/>
            <person name="Park H.-J."/>
            <person name="Ramirez L."/>
            <person name="Alfaro M."/>
            <person name="Sun H."/>
            <person name="Tritt A."/>
            <person name="Yoshinaga Y."/>
            <person name="Zwiers L.-H."/>
            <person name="Turgeon B."/>
            <person name="Goodwin S."/>
            <person name="Spatafora J."/>
            <person name="Crous P."/>
            <person name="Grigoriev I."/>
        </authorList>
    </citation>
    <scope>NUCLEOTIDE SEQUENCE</scope>
    <source>
        <strain evidence="3">CBS 130266</strain>
    </source>
</reference>
<dbReference type="InterPro" id="IPR012338">
    <property type="entry name" value="Beta-lactam/transpept-like"/>
</dbReference>
<dbReference type="Gene3D" id="3.40.710.10">
    <property type="entry name" value="DD-peptidase/beta-lactamase superfamily"/>
    <property type="match status" value="1"/>
</dbReference>
<organism evidence="3 4">
    <name type="scientific">Tothia fuscella</name>
    <dbReference type="NCBI Taxonomy" id="1048955"/>
    <lineage>
        <taxon>Eukaryota</taxon>
        <taxon>Fungi</taxon>
        <taxon>Dikarya</taxon>
        <taxon>Ascomycota</taxon>
        <taxon>Pezizomycotina</taxon>
        <taxon>Dothideomycetes</taxon>
        <taxon>Pleosporomycetidae</taxon>
        <taxon>Venturiales</taxon>
        <taxon>Cylindrosympodiaceae</taxon>
        <taxon>Tothia</taxon>
    </lineage>
</organism>
<dbReference type="PANTHER" id="PTHR46825">
    <property type="entry name" value="D-ALANYL-D-ALANINE-CARBOXYPEPTIDASE/ENDOPEPTIDASE AMPH"/>
    <property type="match status" value="1"/>
</dbReference>
<proteinExistence type="inferred from homology"/>
<dbReference type="InterPro" id="IPR050491">
    <property type="entry name" value="AmpC-like"/>
</dbReference>